<evidence type="ECO:0008006" key="3">
    <source>
        <dbReference type="Google" id="ProtNLM"/>
    </source>
</evidence>
<dbReference type="Proteomes" id="UP001620626">
    <property type="component" value="Unassembled WGS sequence"/>
</dbReference>
<dbReference type="EMBL" id="JBICBT010001015">
    <property type="protein sequence ID" value="KAL3087765.1"/>
    <property type="molecule type" value="Genomic_DNA"/>
</dbReference>
<accession>A0ABD2JAX7</accession>
<organism evidence="1 2">
    <name type="scientific">Heterodera trifolii</name>
    <dbReference type="NCBI Taxonomy" id="157864"/>
    <lineage>
        <taxon>Eukaryota</taxon>
        <taxon>Metazoa</taxon>
        <taxon>Ecdysozoa</taxon>
        <taxon>Nematoda</taxon>
        <taxon>Chromadorea</taxon>
        <taxon>Rhabditida</taxon>
        <taxon>Tylenchina</taxon>
        <taxon>Tylenchomorpha</taxon>
        <taxon>Tylenchoidea</taxon>
        <taxon>Heteroderidae</taxon>
        <taxon>Heteroderinae</taxon>
        <taxon>Heterodera</taxon>
    </lineage>
</organism>
<name>A0ABD2JAX7_9BILA</name>
<reference evidence="1 2" key="1">
    <citation type="submission" date="2024-10" db="EMBL/GenBank/DDBJ databases">
        <authorList>
            <person name="Kim D."/>
        </authorList>
    </citation>
    <scope>NUCLEOTIDE SEQUENCE [LARGE SCALE GENOMIC DNA]</scope>
    <source>
        <strain evidence="1">BH-2024</strain>
    </source>
</reference>
<sequence>MPKLSRPKFRHFVSNFETVVSRCVCHILLPLGTPLVQREIRWCLPPPSVSPIASPISRRVSATADAAPCRSAPQGSRVPREWWHPLALLSSTVCHLAAFLGSSENGTFCCFPMPREWHIPFPPLLLCLCTIRSKGKACAVLCCFSFCSSPLPPIASLSPGFIPRPVA</sequence>
<proteinExistence type="predicted"/>
<protein>
    <recommendedName>
        <fullName evidence="3">Transmembrane protein</fullName>
    </recommendedName>
</protein>
<evidence type="ECO:0000313" key="2">
    <source>
        <dbReference type="Proteomes" id="UP001620626"/>
    </source>
</evidence>
<keyword evidence="2" id="KW-1185">Reference proteome</keyword>
<evidence type="ECO:0000313" key="1">
    <source>
        <dbReference type="EMBL" id="KAL3087765.1"/>
    </source>
</evidence>
<comment type="caution">
    <text evidence="1">The sequence shown here is derived from an EMBL/GenBank/DDBJ whole genome shotgun (WGS) entry which is preliminary data.</text>
</comment>
<dbReference type="AlphaFoldDB" id="A0ABD2JAX7"/>
<gene>
    <name evidence="1" type="ORF">niasHT_029529</name>
</gene>